<dbReference type="PROSITE" id="PS50005">
    <property type="entry name" value="TPR"/>
    <property type="match status" value="1"/>
</dbReference>
<evidence type="ECO:0000256" key="1">
    <source>
        <dbReference type="PROSITE-ProRule" id="PRU00339"/>
    </source>
</evidence>
<feature type="repeat" description="TPR" evidence="1">
    <location>
        <begin position="464"/>
        <end position="497"/>
    </location>
</feature>
<name>A0ABS0WHY9_9ALTE</name>
<proteinExistence type="predicted"/>
<comment type="caution">
    <text evidence="2">The sequence shown here is derived from an EMBL/GenBank/DDBJ whole genome shotgun (WGS) entry which is preliminary data.</text>
</comment>
<dbReference type="Proteomes" id="UP000649232">
    <property type="component" value="Unassembled WGS sequence"/>
</dbReference>
<dbReference type="SUPFAM" id="SSF48452">
    <property type="entry name" value="TPR-like"/>
    <property type="match status" value="1"/>
</dbReference>
<dbReference type="InterPro" id="IPR011990">
    <property type="entry name" value="TPR-like_helical_dom_sf"/>
</dbReference>
<organism evidence="2 3">
    <name type="scientific">Paraglaciecola chathamensis</name>
    <dbReference type="NCBI Taxonomy" id="368405"/>
    <lineage>
        <taxon>Bacteria</taxon>
        <taxon>Pseudomonadati</taxon>
        <taxon>Pseudomonadota</taxon>
        <taxon>Gammaproteobacteria</taxon>
        <taxon>Alteromonadales</taxon>
        <taxon>Alteromonadaceae</taxon>
        <taxon>Paraglaciecola</taxon>
    </lineage>
</organism>
<dbReference type="EMBL" id="JAEILT010000027">
    <property type="protein sequence ID" value="MBJ2138045.1"/>
    <property type="molecule type" value="Genomic_DNA"/>
</dbReference>
<dbReference type="InterPro" id="IPR019734">
    <property type="entry name" value="TPR_rpt"/>
</dbReference>
<sequence length="514" mass="56447">MLIKCTLKGLMTFLLTSFYSSVLLGHPEHEATDMLISEYGEIGEVNFATSCEPRAQNTVNVGLALLHHMMYAQAERVFTKQLRDSPNCAMLYWGVSMSLFHPLWPDTISQAALIKGSDAIQKAASLKATSREYDYIKAAAAFYQDWQEQNKGARISKWALAQEQVFANNPQDIDAKALFALALLSTASPADSTYGQQKAAGELLNSIFDAAPAHPGAIHYSIHAYDNPALADMAVDVARAYDKIAPDVPHALHMPSHVFVRLGYWDDVIAWNIRSAKAALNYPTKNETSMHYVHAIDYLVYGYLQSGNVEQALVVKSQMDTHHPVQQNFASAYAFAAIPARIALETHNWTQASQIALQSPTYLDWGAFPQLAAMTHYARAIGAARSNNIEQAEREISALEALLVRTRELSPNYWAILVDAQLNVASAWVLYAKGSETAALAQLRKGADMEDSVDKNPVTPAHVLPAREQLGDMLLLAGKNKAALEAYKANLAINPNRRLSESGVSQALTKATED</sequence>
<gene>
    <name evidence="2" type="ORF">JEU11_16400</name>
</gene>
<reference evidence="2 3" key="1">
    <citation type="submission" date="2020-12" db="EMBL/GenBank/DDBJ databases">
        <title>Draft genome sequences of nine environmental bacterial isolates colonizing plastic.</title>
        <authorList>
            <person name="Borre I."/>
            <person name="Sonnenschein E.C."/>
        </authorList>
    </citation>
    <scope>NUCLEOTIDE SEQUENCE [LARGE SCALE GENOMIC DNA]</scope>
    <source>
        <strain evidence="2 3">IB30</strain>
    </source>
</reference>
<dbReference type="Gene3D" id="1.25.40.10">
    <property type="entry name" value="Tetratricopeptide repeat domain"/>
    <property type="match status" value="2"/>
</dbReference>
<keyword evidence="1" id="KW-0802">TPR repeat</keyword>
<evidence type="ECO:0008006" key="4">
    <source>
        <dbReference type="Google" id="ProtNLM"/>
    </source>
</evidence>
<evidence type="ECO:0000313" key="2">
    <source>
        <dbReference type="EMBL" id="MBJ2138045.1"/>
    </source>
</evidence>
<dbReference type="PANTHER" id="PTHR45588">
    <property type="entry name" value="TPR DOMAIN-CONTAINING PROTEIN"/>
    <property type="match status" value="1"/>
</dbReference>
<evidence type="ECO:0000313" key="3">
    <source>
        <dbReference type="Proteomes" id="UP000649232"/>
    </source>
</evidence>
<protein>
    <recommendedName>
        <fullName evidence="4">TPR repeat-containing protein</fullName>
    </recommendedName>
</protein>
<accession>A0ABS0WHY9</accession>
<dbReference type="PANTHER" id="PTHR45588:SF1">
    <property type="entry name" value="WW DOMAIN-CONTAINING PROTEIN"/>
    <property type="match status" value="1"/>
</dbReference>
<dbReference type="RefSeq" id="WP_198825486.1">
    <property type="nucleotide sequence ID" value="NZ_JAEILT010000027.1"/>
</dbReference>